<evidence type="ECO:0000313" key="2">
    <source>
        <dbReference type="Proteomes" id="UP000019132"/>
    </source>
</evidence>
<dbReference type="OMA" id="ADMRRCE"/>
<sequence>MEFYKAAYRSTPSTFATSVDIGALFGPSEFLDFALLREDSKLNEHIERFAPGGRYSMLGLSDFCLIDFRCVASGHDNTMKEKIAADMRRCEKFFVLCYNAGLSNVAVSNSQMRVVFSVSV</sequence>
<dbReference type="HOGENOM" id="CLU_1963932_0_0_1"/>
<dbReference type="AlphaFoldDB" id="K3WK62"/>
<dbReference type="VEuPathDB" id="FungiDB:PYU1_G005343"/>
<protein>
    <submittedName>
        <fullName evidence="1">Uncharacterized protein</fullName>
    </submittedName>
</protein>
<keyword evidence="2" id="KW-1185">Reference proteome</keyword>
<reference evidence="1" key="3">
    <citation type="submission" date="2015-02" db="UniProtKB">
        <authorList>
            <consortium name="EnsemblProtists"/>
        </authorList>
    </citation>
    <scope>IDENTIFICATION</scope>
    <source>
        <strain evidence="1">DAOM BR144</strain>
    </source>
</reference>
<dbReference type="EMBL" id="GL376633">
    <property type="status" value="NOT_ANNOTATED_CDS"/>
    <property type="molecule type" value="Genomic_DNA"/>
</dbReference>
<accession>K3WK62</accession>
<dbReference type="EnsemblProtists" id="PYU1_T005354">
    <property type="protein sequence ID" value="PYU1_T005354"/>
    <property type="gene ID" value="PYU1_G005343"/>
</dbReference>
<reference evidence="2" key="1">
    <citation type="journal article" date="2010" name="Genome Biol.">
        <title>Genome sequence of the necrotrophic plant pathogen Pythium ultimum reveals original pathogenicity mechanisms and effector repertoire.</title>
        <authorList>
            <person name="Levesque C.A."/>
            <person name="Brouwer H."/>
            <person name="Cano L."/>
            <person name="Hamilton J.P."/>
            <person name="Holt C."/>
            <person name="Huitema E."/>
            <person name="Raffaele S."/>
            <person name="Robideau G.P."/>
            <person name="Thines M."/>
            <person name="Win J."/>
            <person name="Zerillo M.M."/>
            <person name="Beakes G.W."/>
            <person name="Boore J.L."/>
            <person name="Busam D."/>
            <person name="Dumas B."/>
            <person name="Ferriera S."/>
            <person name="Fuerstenberg S.I."/>
            <person name="Gachon C.M."/>
            <person name="Gaulin E."/>
            <person name="Govers F."/>
            <person name="Grenville-Briggs L."/>
            <person name="Horner N."/>
            <person name="Hostetler J."/>
            <person name="Jiang R.H."/>
            <person name="Johnson J."/>
            <person name="Krajaejun T."/>
            <person name="Lin H."/>
            <person name="Meijer H.J."/>
            <person name="Moore B."/>
            <person name="Morris P."/>
            <person name="Phuntmart V."/>
            <person name="Puiu D."/>
            <person name="Shetty J."/>
            <person name="Stajich J.E."/>
            <person name="Tripathy S."/>
            <person name="Wawra S."/>
            <person name="van West P."/>
            <person name="Whitty B.R."/>
            <person name="Coutinho P.M."/>
            <person name="Henrissat B."/>
            <person name="Martin F."/>
            <person name="Thomas P.D."/>
            <person name="Tyler B.M."/>
            <person name="De Vries R.P."/>
            <person name="Kamoun S."/>
            <person name="Yandell M."/>
            <person name="Tisserat N."/>
            <person name="Buell C.R."/>
        </authorList>
    </citation>
    <scope>NUCLEOTIDE SEQUENCE</scope>
    <source>
        <strain evidence="2">DAOM:BR144</strain>
    </source>
</reference>
<reference evidence="2" key="2">
    <citation type="submission" date="2010-04" db="EMBL/GenBank/DDBJ databases">
        <authorList>
            <person name="Buell R."/>
            <person name="Hamilton J."/>
            <person name="Hostetler J."/>
        </authorList>
    </citation>
    <scope>NUCLEOTIDE SEQUENCE [LARGE SCALE GENOMIC DNA]</scope>
    <source>
        <strain evidence="2">DAOM:BR144</strain>
    </source>
</reference>
<proteinExistence type="predicted"/>
<evidence type="ECO:0000313" key="1">
    <source>
        <dbReference type="EnsemblProtists" id="PYU1_T005354"/>
    </source>
</evidence>
<dbReference type="Proteomes" id="UP000019132">
    <property type="component" value="Unassembled WGS sequence"/>
</dbReference>
<name>K3WK62_GLOUD</name>
<dbReference type="InParanoid" id="K3WK62"/>
<organism evidence="1 2">
    <name type="scientific">Globisporangium ultimum (strain ATCC 200006 / CBS 805.95 / DAOM BR144)</name>
    <name type="common">Pythium ultimum</name>
    <dbReference type="NCBI Taxonomy" id="431595"/>
    <lineage>
        <taxon>Eukaryota</taxon>
        <taxon>Sar</taxon>
        <taxon>Stramenopiles</taxon>
        <taxon>Oomycota</taxon>
        <taxon>Peronosporomycetes</taxon>
        <taxon>Pythiales</taxon>
        <taxon>Pythiaceae</taxon>
        <taxon>Globisporangium</taxon>
    </lineage>
</organism>